<sequence>MSQKHVTFLLFITLFAQTLASISSKQDEAGQWMKGTISAKIEGVPPEKVWPFIEDYCNAYKVFPLKASFCYKGDPLHVEIGHGRYMVFPNGDNFTWEKHRLVGIDRINYVLTYRMLENTNNLSYYHSVMSVLKDEYGSVLKWDYVVQSKVFTKESLRAVFEFTVQTTATNIKNLAKSS</sequence>
<dbReference type="InterPro" id="IPR023393">
    <property type="entry name" value="START-like_dom_sf"/>
</dbReference>
<evidence type="ECO:0000313" key="3">
    <source>
        <dbReference type="Proteomes" id="UP001454036"/>
    </source>
</evidence>
<protein>
    <submittedName>
        <fullName evidence="2">Uncharacterized protein</fullName>
    </submittedName>
</protein>
<feature type="chain" id="PRO_5043752504" evidence="1">
    <location>
        <begin position="21"/>
        <end position="178"/>
    </location>
</feature>
<name>A0AAV3PN20_LITER</name>
<gene>
    <name evidence="2" type="ORF">LIER_10824</name>
</gene>
<dbReference type="PANTHER" id="PTHR33789">
    <property type="entry name" value="LACHRYMATORY-FACTOR SYNTHASE"/>
    <property type="match status" value="1"/>
</dbReference>
<keyword evidence="1" id="KW-0732">Signal</keyword>
<reference evidence="2 3" key="1">
    <citation type="submission" date="2024-01" db="EMBL/GenBank/DDBJ databases">
        <title>The complete chloroplast genome sequence of Lithospermum erythrorhizon: insights into the phylogenetic relationship among Boraginaceae species and the maternal lineages of purple gromwells.</title>
        <authorList>
            <person name="Okada T."/>
            <person name="Watanabe K."/>
        </authorList>
    </citation>
    <scope>NUCLEOTIDE SEQUENCE [LARGE SCALE GENOMIC DNA]</scope>
</reference>
<dbReference type="Proteomes" id="UP001454036">
    <property type="component" value="Unassembled WGS sequence"/>
</dbReference>
<comment type="caution">
    <text evidence="2">The sequence shown here is derived from an EMBL/GenBank/DDBJ whole genome shotgun (WGS) entry which is preliminary data.</text>
</comment>
<evidence type="ECO:0000256" key="1">
    <source>
        <dbReference type="SAM" id="SignalP"/>
    </source>
</evidence>
<proteinExistence type="predicted"/>
<dbReference type="PANTHER" id="PTHR33789:SF11">
    <property type="entry name" value="OS05G0202300 PROTEIN"/>
    <property type="match status" value="1"/>
</dbReference>
<dbReference type="SUPFAM" id="SSF55961">
    <property type="entry name" value="Bet v1-like"/>
    <property type="match status" value="1"/>
</dbReference>
<evidence type="ECO:0000313" key="2">
    <source>
        <dbReference type="EMBL" id="GAA0152312.1"/>
    </source>
</evidence>
<dbReference type="CDD" id="cd07821">
    <property type="entry name" value="PYR_PYL_RCAR_like"/>
    <property type="match status" value="1"/>
</dbReference>
<dbReference type="Gene3D" id="3.30.530.20">
    <property type="match status" value="1"/>
</dbReference>
<dbReference type="AlphaFoldDB" id="A0AAV3PN20"/>
<accession>A0AAV3PN20</accession>
<dbReference type="EMBL" id="BAABME010001961">
    <property type="protein sequence ID" value="GAA0152312.1"/>
    <property type="molecule type" value="Genomic_DNA"/>
</dbReference>
<keyword evidence="3" id="KW-1185">Reference proteome</keyword>
<dbReference type="InterPro" id="IPR053249">
    <property type="entry name" value="LFS"/>
</dbReference>
<feature type="signal peptide" evidence="1">
    <location>
        <begin position="1"/>
        <end position="20"/>
    </location>
</feature>
<organism evidence="2 3">
    <name type="scientific">Lithospermum erythrorhizon</name>
    <name type="common">Purple gromwell</name>
    <name type="synonym">Lithospermum officinale var. erythrorhizon</name>
    <dbReference type="NCBI Taxonomy" id="34254"/>
    <lineage>
        <taxon>Eukaryota</taxon>
        <taxon>Viridiplantae</taxon>
        <taxon>Streptophyta</taxon>
        <taxon>Embryophyta</taxon>
        <taxon>Tracheophyta</taxon>
        <taxon>Spermatophyta</taxon>
        <taxon>Magnoliopsida</taxon>
        <taxon>eudicotyledons</taxon>
        <taxon>Gunneridae</taxon>
        <taxon>Pentapetalae</taxon>
        <taxon>asterids</taxon>
        <taxon>lamiids</taxon>
        <taxon>Boraginales</taxon>
        <taxon>Boraginaceae</taxon>
        <taxon>Boraginoideae</taxon>
        <taxon>Lithospermeae</taxon>
        <taxon>Lithospermum</taxon>
    </lineage>
</organism>